<keyword evidence="3" id="KW-1185">Reference proteome</keyword>
<feature type="transmembrane region" description="Helical" evidence="1">
    <location>
        <begin position="64"/>
        <end position="84"/>
    </location>
</feature>
<evidence type="ECO:0000313" key="2">
    <source>
        <dbReference type="EMBL" id="TGX37307.1"/>
    </source>
</evidence>
<dbReference type="Proteomes" id="UP000309848">
    <property type="component" value="Unassembled WGS sequence"/>
</dbReference>
<protein>
    <submittedName>
        <fullName evidence="2">Uncharacterized protein</fullName>
    </submittedName>
</protein>
<dbReference type="AlphaFoldDB" id="A0A4S1W7T2"/>
<organism evidence="2 3">
    <name type="scientific">Sphingomonas naasensis</name>
    <dbReference type="NCBI Taxonomy" id="1344951"/>
    <lineage>
        <taxon>Bacteria</taxon>
        <taxon>Pseudomonadati</taxon>
        <taxon>Pseudomonadota</taxon>
        <taxon>Alphaproteobacteria</taxon>
        <taxon>Sphingomonadales</taxon>
        <taxon>Sphingomonadaceae</taxon>
        <taxon>Sphingomonas</taxon>
    </lineage>
</organism>
<reference evidence="2 3" key="1">
    <citation type="submission" date="2019-04" db="EMBL/GenBank/DDBJ databases">
        <title>Sphingomonas psychrotolerans sp. nov., isolated from soil in the Tianshan Mountains, Xinjiang, China.</title>
        <authorList>
            <person name="Luo Y."/>
            <person name="Sheng H."/>
        </authorList>
    </citation>
    <scope>NUCLEOTIDE SEQUENCE [LARGE SCALE GENOMIC DNA]</scope>
    <source>
        <strain evidence="2 3">KIS18-15</strain>
    </source>
</reference>
<keyword evidence="1" id="KW-1133">Transmembrane helix</keyword>
<comment type="caution">
    <text evidence="2">The sequence shown here is derived from an EMBL/GenBank/DDBJ whole genome shotgun (WGS) entry which is preliminary data.</text>
</comment>
<keyword evidence="1" id="KW-0812">Transmembrane</keyword>
<keyword evidence="1" id="KW-0472">Membrane</keyword>
<accession>A0A4S1W7T2</accession>
<evidence type="ECO:0000256" key="1">
    <source>
        <dbReference type="SAM" id="Phobius"/>
    </source>
</evidence>
<gene>
    <name evidence="2" type="ORF">E5A74_20405</name>
</gene>
<evidence type="ECO:0000313" key="3">
    <source>
        <dbReference type="Proteomes" id="UP000309848"/>
    </source>
</evidence>
<dbReference type="EMBL" id="SRXU01000013">
    <property type="protein sequence ID" value="TGX37307.1"/>
    <property type="molecule type" value="Genomic_DNA"/>
</dbReference>
<sequence>MPIAVVATVEIVIAAVLTIWTLIFGTGDVDTALACAALGLGALNALAILRILRRPDHSPLVAGLWTATMGGLLLLAIGSAPLWIDLAFPPADNFLELLVPIVHGALALAALALAALATLLVGWGMVALRRWQRRRQAV</sequence>
<proteinExistence type="predicted"/>
<feature type="transmembrane region" description="Helical" evidence="1">
    <location>
        <begin position="104"/>
        <end position="128"/>
    </location>
</feature>
<dbReference type="RefSeq" id="WP_135987473.1">
    <property type="nucleotide sequence ID" value="NZ_JAASQM010000001.1"/>
</dbReference>
<feature type="transmembrane region" description="Helical" evidence="1">
    <location>
        <begin position="7"/>
        <end position="25"/>
    </location>
</feature>
<name>A0A4S1W7T2_9SPHN</name>
<feature type="transmembrane region" description="Helical" evidence="1">
    <location>
        <begin position="31"/>
        <end position="52"/>
    </location>
</feature>